<evidence type="ECO:0000313" key="2">
    <source>
        <dbReference type="Proteomes" id="UP001633002"/>
    </source>
</evidence>
<sequence>MQGVGSDVEEDDGADDLAVVGHETRHVLAEVFHQICSEEEKAEASSAGKWKAQVDSLTSELRTGWHNELFLKLQVHSIRTDLEKVKSEASEVWKVKKLANAKNEAAGEAMAKLQAEELGNESGRPNLQV</sequence>
<dbReference type="AlphaFoldDB" id="A0ABD3I1Z8"/>
<keyword evidence="2" id="KW-1185">Reference proteome</keyword>
<accession>A0ABD3I1Z8</accession>
<organism evidence="1 2">
    <name type="scientific">Riccia sorocarpa</name>
    <dbReference type="NCBI Taxonomy" id="122646"/>
    <lineage>
        <taxon>Eukaryota</taxon>
        <taxon>Viridiplantae</taxon>
        <taxon>Streptophyta</taxon>
        <taxon>Embryophyta</taxon>
        <taxon>Marchantiophyta</taxon>
        <taxon>Marchantiopsida</taxon>
        <taxon>Marchantiidae</taxon>
        <taxon>Marchantiales</taxon>
        <taxon>Ricciaceae</taxon>
        <taxon>Riccia</taxon>
    </lineage>
</organism>
<proteinExistence type="predicted"/>
<protein>
    <submittedName>
        <fullName evidence="1">Uncharacterized protein</fullName>
    </submittedName>
</protein>
<dbReference type="Proteomes" id="UP001633002">
    <property type="component" value="Unassembled WGS sequence"/>
</dbReference>
<evidence type="ECO:0000313" key="1">
    <source>
        <dbReference type="EMBL" id="KAL3696447.1"/>
    </source>
</evidence>
<dbReference type="EMBL" id="JBJQOH010000002">
    <property type="protein sequence ID" value="KAL3696447.1"/>
    <property type="molecule type" value="Genomic_DNA"/>
</dbReference>
<reference evidence="1 2" key="1">
    <citation type="submission" date="2024-09" db="EMBL/GenBank/DDBJ databases">
        <title>Chromosome-scale assembly of Riccia sorocarpa.</title>
        <authorList>
            <person name="Paukszto L."/>
        </authorList>
    </citation>
    <scope>NUCLEOTIDE SEQUENCE [LARGE SCALE GENOMIC DNA]</scope>
    <source>
        <strain evidence="1">LP-2024</strain>
        <tissue evidence="1">Aerial parts of the thallus</tissue>
    </source>
</reference>
<comment type="caution">
    <text evidence="1">The sequence shown here is derived from an EMBL/GenBank/DDBJ whole genome shotgun (WGS) entry which is preliminary data.</text>
</comment>
<name>A0ABD3I1Z8_9MARC</name>
<gene>
    <name evidence="1" type="ORF">R1sor_010523</name>
</gene>